<dbReference type="SUPFAM" id="SSF47203">
    <property type="entry name" value="Acyl-CoA dehydrogenase C-terminal domain-like"/>
    <property type="match status" value="1"/>
</dbReference>
<dbReference type="EMBL" id="PDCR01000001">
    <property type="protein sequence ID" value="PEG56404.1"/>
    <property type="molecule type" value="Genomic_DNA"/>
</dbReference>
<dbReference type="InterPro" id="IPR037069">
    <property type="entry name" value="AcylCoA_DH/ox_N_sf"/>
</dbReference>
<protein>
    <recommendedName>
        <fullName evidence="10">Dibenzothiophene monooxygenase</fullName>
        <ecNumber evidence="9">1.14.14.21</ecNumber>
    </recommendedName>
</protein>
<evidence type="ECO:0000256" key="6">
    <source>
        <dbReference type="ARBA" id="ARBA00023033"/>
    </source>
</evidence>
<dbReference type="Gene3D" id="2.40.110.10">
    <property type="entry name" value="Butyryl-CoA Dehydrogenase, subunit A, domain 2"/>
    <property type="match status" value="1"/>
</dbReference>
<evidence type="ECO:0000259" key="15">
    <source>
        <dbReference type="Pfam" id="PF02771"/>
    </source>
</evidence>
<name>A0A1Q4HG84_9MYCO</name>
<keyword evidence="6" id="KW-0503">Monooxygenase</keyword>
<comment type="catalytic activity">
    <reaction evidence="11">
        <text>dibenzothiophene + FMNH2 + O2 = dibenzothiophene 5-oxide + FMN + H2O + H(+)</text>
        <dbReference type="Rhea" id="RHEA:49076"/>
        <dbReference type="ChEBI" id="CHEBI:15377"/>
        <dbReference type="ChEBI" id="CHEBI:15378"/>
        <dbReference type="ChEBI" id="CHEBI:15379"/>
        <dbReference type="ChEBI" id="CHEBI:23681"/>
        <dbReference type="ChEBI" id="CHEBI:23683"/>
        <dbReference type="ChEBI" id="CHEBI:57618"/>
        <dbReference type="ChEBI" id="CHEBI:58210"/>
    </reaction>
</comment>
<feature type="domain" description="Acyl-CoA dehydrogenase C-terminal" evidence="16">
    <location>
        <begin position="251"/>
        <end position="383"/>
    </location>
</feature>
<accession>A0A1Q4HG84</accession>
<dbReference type="EC" id="1.14.14.21" evidence="9"/>
<evidence type="ECO:0000313" key="18">
    <source>
        <dbReference type="Proteomes" id="UP000220340"/>
    </source>
</evidence>
<evidence type="ECO:0000256" key="2">
    <source>
        <dbReference type="ARBA" id="ARBA00022630"/>
    </source>
</evidence>
<dbReference type="GO" id="GO:0006552">
    <property type="term" value="P:L-leucine catabolic process"/>
    <property type="evidence" value="ECO:0007669"/>
    <property type="project" value="TreeGrafter"/>
</dbReference>
<keyword evidence="5" id="KW-0560">Oxidoreductase</keyword>
<keyword evidence="18" id="KW-1185">Reference proteome</keyword>
<dbReference type="InterPro" id="IPR036250">
    <property type="entry name" value="AcylCo_DH-like_C"/>
</dbReference>
<dbReference type="GO" id="GO:0008470">
    <property type="term" value="F:3-methylbutanoyl-CoA dehydrogenase activity"/>
    <property type="evidence" value="ECO:0007669"/>
    <property type="project" value="TreeGrafter"/>
</dbReference>
<dbReference type="InterPro" id="IPR023922">
    <property type="entry name" value="S04_starv_induced_SfnB"/>
</dbReference>
<dbReference type="PIRSF" id="PIRSF016578">
    <property type="entry name" value="HsaA"/>
    <property type="match status" value="1"/>
</dbReference>
<evidence type="ECO:0000256" key="4">
    <source>
        <dbReference type="ARBA" id="ARBA00022741"/>
    </source>
</evidence>
<sequence length="408" mass="43063">MTSDFPSAATRIADVEQALTVAAELSAVFAAGSSARDADRDLPREQVQALKESGLLALSVPVEHGGIDAPATVLAEVFRLIAHGDPSLGQIPHSHFTFLEALRLQATPEQQAFFYDKVLGGALFANAQSERGPHPIDVDTTTLVRTETGDYVLEGRKFYSTGALFADWIVVRASLPDHPDETPTSSTPKALAYLSADTEGVAVVDDWDGMGQRTTASGTVTLDAVRVPAAQVVGFTPIFKQPTVYGARAQLLHAALDVGIATAALDEGVRQAAKARPHFEAAVDSSAEDPTVINLAGELTVTVRGAQALLVEAGRAVDAAQADLDADSTAQASIAVAVAKVAATRACLEASSTLFELGGTRSASGTANLSRYWRDARTHTLHDPTRWKLQHIGRYTLSGTQPPRHGQI</sequence>
<comment type="subcellular location">
    <subcellularLocation>
        <location evidence="1">Cytoplasm</location>
    </subcellularLocation>
</comment>
<evidence type="ECO:0000256" key="10">
    <source>
        <dbReference type="ARBA" id="ARBA00034345"/>
    </source>
</evidence>
<evidence type="ECO:0000256" key="1">
    <source>
        <dbReference type="ARBA" id="ARBA00004496"/>
    </source>
</evidence>
<dbReference type="InterPro" id="IPR013786">
    <property type="entry name" value="AcylCoA_DH/ox_N"/>
</dbReference>
<keyword evidence="2" id="KW-0285">Flavoprotein</keyword>
<evidence type="ECO:0000256" key="13">
    <source>
        <dbReference type="ARBA" id="ARBA00049456"/>
    </source>
</evidence>
<dbReference type="InterPro" id="IPR046373">
    <property type="entry name" value="Acyl-CoA_Oxase/DH_mid-dom_sf"/>
</dbReference>
<comment type="caution">
    <text evidence="17">The sequence shown here is derived from an EMBL/GenBank/DDBJ whole genome shotgun (WGS) entry which is preliminary data.</text>
</comment>
<evidence type="ECO:0000259" key="14">
    <source>
        <dbReference type="Pfam" id="PF02770"/>
    </source>
</evidence>
<dbReference type="Gene3D" id="1.20.140.10">
    <property type="entry name" value="Butyryl-CoA Dehydrogenase, subunit A, domain 3"/>
    <property type="match status" value="1"/>
</dbReference>
<dbReference type="InterPro" id="IPR006091">
    <property type="entry name" value="Acyl-CoA_Oxase/DH_mid-dom"/>
</dbReference>
<dbReference type="GO" id="GO:0005737">
    <property type="term" value="C:cytoplasm"/>
    <property type="evidence" value="ECO:0007669"/>
    <property type="project" value="UniProtKB-SubCell"/>
</dbReference>
<comment type="catalytic activity">
    <reaction evidence="13">
        <text>dibenzothiophene + 2 FMNH2 + 2 O2 = dibenzothiophene 5,5-dioxide + 2 FMN + 2 H2O + 2 H(+)</text>
        <dbReference type="Rhea" id="RHEA:49072"/>
        <dbReference type="ChEBI" id="CHEBI:15377"/>
        <dbReference type="ChEBI" id="CHEBI:15378"/>
        <dbReference type="ChEBI" id="CHEBI:15379"/>
        <dbReference type="ChEBI" id="CHEBI:23681"/>
        <dbReference type="ChEBI" id="CHEBI:57618"/>
        <dbReference type="ChEBI" id="CHEBI:58210"/>
        <dbReference type="ChEBI" id="CHEBI:90356"/>
        <dbReference type="EC" id="1.14.14.21"/>
    </reaction>
</comment>
<dbReference type="AlphaFoldDB" id="A0A1Q4HG84"/>
<dbReference type="RefSeq" id="WP_073856009.1">
    <property type="nucleotide sequence ID" value="NZ_BAAATC010000019.1"/>
</dbReference>
<feature type="domain" description="Acyl-CoA dehydrogenase/oxidase N-terminal" evidence="15">
    <location>
        <begin position="34"/>
        <end position="120"/>
    </location>
</feature>
<evidence type="ECO:0000256" key="9">
    <source>
        <dbReference type="ARBA" id="ARBA00034328"/>
    </source>
</evidence>
<dbReference type="PANTHER" id="PTHR43884:SF12">
    <property type="entry name" value="ISOVALERYL-COA DEHYDROGENASE, MITOCHONDRIAL-RELATED"/>
    <property type="match status" value="1"/>
</dbReference>
<dbReference type="GO" id="GO:0004497">
    <property type="term" value="F:monooxygenase activity"/>
    <property type="evidence" value="ECO:0007669"/>
    <property type="project" value="UniProtKB-KW"/>
</dbReference>
<comment type="pathway">
    <text evidence="7">Sulfur metabolism; dibenzothiophene degradation.</text>
</comment>
<evidence type="ECO:0000256" key="3">
    <source>
        <dbReference type="ARBA" id="ARBA00022643"/>
    </source>
</evidence>
<evidence type="ECO:0000259" key="16">
    <source>
        <dbReference type="Pfam" id="PF08028"/>
    </source>
</evidence>
<evidence type="ECO:0000256" key="7">
    <source>
        <dbReference type="ARBA" id="ARBA00034307"/>
    </source>
</evidence>
<evidence type="ECO:0000256" key="11">
    <source>
        <dbReference type="ARBA" id="ARBA00047859"/>
    </source>
</evidence>
<dbReference type="Pfam" id="PF08028">
    <property type="entry name" value="Acyl-CoA_dh_2"/>
    <property type="match status" value="1"/>
</dbReference>
<proteinExistence type="inferred from homology"/>
<dbReference type="Pfam" id="PF02770">
    <property type="entry name" value="Acyl-CoA_dh_M"/>
    <property type="match status" value="1"/>
</dbReference>
<dbReference type="PANTHER" id="PTHR43884">
    <property type="entry name" value="ACYL-COA DEHYDROGENASE"/>
    <property type="match status" value="1"/>
</dbReference>
<reference evidence="17 18" key="1">
    <citation type="submission" date="2017-10" db="EMBL/GenBank/DDBJ databases">
        <title>The new phylogeny of genus Mycobacterium.</title>
        <authorList>
            <person name="Tortoli E."/>
            <person name="Trovato A."/>
            <person name="Cirillo D.M."/>
        </authorList>
    </citation>
    <scope>NUCLEOTIDE SEQUENCE [LARGE SCALE GENOMIC DNA]</scope>
    <source>
        <strain evidence="17 18">IP141170001</strain>
    </source>
</reference>
<evidence type="ECO:0000256" key="5">
    <source>
        <dbReference type="ARBA" id="ARBA00023002"/>
    </source>
</evidence>
<dbReference type="Gene3D" id="1.10.540.10">
    <property type="entry name" value="Acyl-CoA dehydrogenase/oxidase, N-terminal domain"/>
    <property type="match status" value="1"/>
</dbReference>
<feature type="domain" description="Acyl-CoA oxidase/dehydrogenase middle" evidence="14">
    <location>
        <begin position="132"/>
        <end position="225"/>
    </location>
</feature>
<comment type="similarity">
    <text evidence="8">Belongs to the DszC flavin monooxygenase family.</text>
</comment>
<dbReference type="OrthoDB" id="571684at2"/>
<evidence type="ECO:0000313" key="17">
    <source>
        <dbReference type="EMBL" id="PEG56404.1"/>
    </source>
</evidence>
<comment type="catalytic activity">
    <reaction evidence="12">
        <text>dibenzothiophene 5-oxide + FMNH2 + O2 = dibenzothiophene 5,5-dioxide + FMN + H2O + H(+)</text>
        <dbReference type="Rhea" id="RHEA:49080"/>
        <dbReference type="ChEBI" id="CHEBI:15377"/>
        <dbReference type="ChEBI" id="CHEBI:15378"/>
        <dbReference type="ChEBI" id="CHEBI:15379"/>
        <dbReference type="ChEBI" id="CHEBI:23683"/>
        <dbReference type="ChEBI" id="CHEBI:57618"/>
        <dbReference type="ChEBI" id="CHEBI:58210"/>
        <dbReference type="ChEBI" id="CHEBI:90356"/>
    </reaction>
</comment>
<evidence type="ECO:0000256" key="12">
    <source>
        <dbReference type="ARBA" id="ARBA00048445"/>
    </source>
</evidence>
<dbReference type="NCBIfam" id="TIGR04022">
    <property type="entry name" value="sulfur_SfnB"/>
    <property type="match status" value="1"/>
</dbReference>
<dbReference type="Pfam" id="PF02771">
    <property type="entry name" value="Acyl-CoA_dh_N"/>
    <property type="match status" value="1"/>
</dbReference>
<keyword evidence="3" id="KW-0288">FMN</keyword>
<evidence type="ECO:0000256" key="8">
    <source>
        <dbReference type="ARBA" id="ARBA00034317"/>
    </source>
</evidence>
<organism evidence="17 18">
    <name type="scientific">Mycolicibacterium diernhoferi</name>
    <dbReference type="NCBI Taxonomy" id="1801"/>
    <lineage>
        <taxon>Bacteria</taxon>
        <taxon>Bacillati</taxon>
        <taxon>Actinomycetota</taxon>
        <taxon>Actinomycetes</taxon>
        <taxon>Mycobacteriales</taxon>
        <taxon>Mycobacteriaceae</taxon>
        <taxon>Mycolicibacterium</taxon>
    </lineage>
</organism>
<keyword evidence="4" id="KW-0547">Nucleotide-binding</keyword>
<gene>
    <name evidence="17" type="ORF">CRI78_00670</name>
</gene>
<dbReference type="STRING" id="1801.BRW64_09735"/>
<dbReference type="InterPro" id="IPR009100">
    <property type="entry name" value="AcylCoA_DH/oxidase_NM_dom_sf"/>
</dbReference>
<dbReference type="Proteomes" id="UP000220340">
    <property type="component" value="Unassembled WGS sequence"/>
</dbReference>
<dbReference type="SUPFAM" id="SSF56645">
    <property type="entry name" value="Acyl-CoA dehydrogenase NM domain-like"/>
    <property type="match status" value="1"/>
</dbReference>
<dbReference type="InterPro" id="IPR013107">
    <property type="entry name" value="Acyl-CoA_DH_C"/>
</dbReference>
<dbReference type="GO" id="GO:0050660">
    <property type="term" value="F:flavin adenine dinucleotide binding"/>
    <property type="evidence" value="ECO:0007669"/>
    <property type="project" value="InterPro"/>
</dbReference>